<name>A0ABS7TTB4_9BACT</name>
<dbReference type="RefSeq" id="WP_224193233.1">
    <property type="nucleotide sequence ID" value="NZ_JAIRAU010000027.1"/>
</dbReference>
<protein>
    <submittedName>
        <fullName evidence="1">Uncharacterized protein</fullName>
    </submittedName>
</protein>
<proteinExistence type="predicted"/>
<accession>A0ABS7TTB4</accession>
<gene>
    <name evidence="1" type="ORF">K7C98_19700</name>
</gene>
<comment type="caution">
    <text evidence="1">The sequence shown here is derived from an EMBL/GenBank/DDBJ whole genome shotgun (WGS) entry which is preliminary data.</text>
</comment>
<reference evidence="1" key="1">
    <citation type="submission" date="2021-08" db="EMBL/GenBank/DDBJ databases">
        <authorList>
            <person name="Stevens D.C."/>
        </authorList>
    </citation>
    <scope>NUCLEOTIDE SEQUENCE</scope>
    <source>
        <strain evidence="1">DSM 53165</strain>
    </source>
</reference>
<evidence type="ECO:0000313" key="1">
    <source>
        <dbReference type="EMBL" id="MBZ5711470.1"/>
    </source>
</evidence>
<dbReference type="EMBL" id="JAIRAU010000027">
    <property type="protein sequence ID" value="MBZ5711470.1"/>
    <property type="molecule type" value="Genomic_DNA"/>
</dbReference>
<keyword evidence="2" id="KW-1185">Reference proteome</keyword>
<dbReference type="Proteomes" id="UP001139031">
    <property type="component" value="Unassembled WGS sequence"/>
</dbReference>
<evidence type="ECO:0000313" key="2">
    <source>
        <dbReference type="Proteomes" id="UP001139031"/>
    </source>
</evidence>
<organism evidence="1 2">
    <name type="scientific">Nannocystis pusilla</name>
    <dbReference type="NCBI Taxonomy" id="889268"/>
    <lineage>
        <taxon>Bacteria</taxon>
        <taxon>Pseudomonadati</taxon>
        <taxon>Myxococcota</taxon>
        <taxon>Polyangia</taxon>
        <taxon>Nannocystales</taxon>
        <taxon>Nannocystaceae</taxon>
        <taxon>Nannocystis</taxon>
    </lineage>
</organism>
<sequence>MTDQERIQVLFKEYDTLRAEILQRISNRLQCVAFTGALGGVAMFSEKPLDTAK</sequence>